<dbReference type="OrthoDB" id="8455471at2"/>
<dbReference type="GO" id="GO:0005886">
    <property type="term" value="C:plasma membrane"/>
    <property type="evidence" value="ECO:0007669"/>
    <property type="project" value="UniProtKB-SubCell"/>
</dbReference>
<gene>
    <name evidence="8" type="ORF">EOK75_15640</name>
</gene>
<evidence type="ECO:0000256" key="6">
    <source>
        <dbReference type="SAM" id="Phobius"/>
    </source>
</evidence>
<sequence length="60" mass="6597">MFEFSGIGGLIILVLDVWALLAIAGSNATMGRKVLWALLVIFAPVLGFIIWFFFGPRAQK</sequence>
<protein>
    <submittedName>
        <fullName evidence="8">PLDc_N domain-containing protein</fullName>
    </submittedName>
</protein>
<keyword evidence="4 6" id="KW-1133">Transmembrane helix</keyword>
<keyword evidence="5 6" id="KW-0472">Membrane</keyword>
<feature type="domain" description="Cardiolipin synthase N-terminal" evidence="7">
    <location>
        <begin position="14"/>
        <end position="56"/>
    </location>
</feature>
<dbReference type="InterPro" id="IPR027379">
    <property type="entry name" value="CLS_N"/>
</dbReference>
<evidence type="ECO:0000256" key="5">
    <source>
        <dbReference type="ARBA" id="ARBA00023136"/>
    </source>
</evidence>
<evidence type="ECO:0000313" key="9">
    <source>
        <dbReference type="Proteomes" id="UP000298631"/>
    </source>
</evidence>
<dbReference type="EMBL" id="CP039965">
    <property type="protein sequence ID" value="QCO58015.1"/>
    <property type="molecule type" value="Genomic_DNA"/>
</dbReference>
<evidence type="ECO:0000259" key="7">
    <source>
        <dbReference type="Pfam" id="PF13396"/>
    </source>
</evidence>
<feature type="transmembrane region" description="Helical" evidence="6">
    <location>
        <begin position="6"/>
        <end position="23"/>
    </location>
</feature>
<keyword evidence="8" id="KW-0614">Plasmid</keyword>
<name>A0A4P8EMF4_9RHOB</name>
<keyword evidence="9" id="KW-1185">Reference proteome</keyword>
<dbReference type="Pfam" id="PF13396">
    <property type="entry name" value="PLDc_N"/>
    <property type="match status" value="1"/>
</dbReference>
<evidence type="ECO:0000256" key="2">
    <source>
        <dbReference type="ARBA" id="ARBA00022475"/>
    </source>
</evidence>
<dbReference type="AlphaFoldDB" id="A0A4P8EMF4"/>
<evidence type="ECO:0000313" key="8">
    <source>
        <dbReference type="EMBL" id="QCO58015.1"/>
    </source>
</evidence>
<keyword evidence="3 6" id="KW-0812">Transmembrane</keyword>
<evidence type="ECO:0000256" key="4">
    <source>
        <dbReference type="ARBA" id="ARBA00022989"/>
    </source>
</evidence>
<keyword evidence="2" id="KW-1003">Cell membrane</keyword>
<reference evidence="8 9" key="1">
    <citation type="submission" date="2019-05" db="EMBL/GenBank/DDBJ databases">
        <title>Pseudorhodobacter turbinis sp. nov., isolated from the gut of the Korean turban shell.</title>
        <authorList>
            <person name="Jeong Y.-S."/>
            <person name="Kang W.-R."/>
            <person name="Bae J.-W."/>
        </authorList>
    </citation>
    <scope>NUCLEOTIDE SEQUENCE [LARGE SCALE GENOMIC DNA]</scope>
    <source>
        <strain evidence="8 9">S12M18</strain>
        <plasmid evidence="8 9">unnamed1</plasmid>
    </source>
</reference>
<feature type="transmembrane region" description="Helical" evidence="6">
    <location>
        <begin position="35"/>
        <end position="54"/>
    </location>
</feature>
<geneLocation type="plasmid" evidence="8 9">
    <name>unnamed1</name>
</geneLocation>
<dbReference type="KEGG" id="pseb:EOK75_15640"/>
<organism evidence="8 9">
    <name type="scientific">Pseudorhodobacter turbinis</name>
    <dbReference type="NCBI Taxonomy" id="2500533"/>
    <lineage>
        <taxon>Bacteria</taxon>
        <taxon>Pseudomonadati</taxon>
        <taxon>Pseudomonadota</taxon>
        <taxon>Alphaproteobacteria</taxon>
        <taxon>Rhodobacterales</taxon>
        <taxon>Paracoccaceae</taxon>
        <taxon>Pseudorhodobacter</taxon>
    </lineage>
</organism>
<dbReference type="Proteomes" id="UP000298631">
    <property type="component" value="Plasmid unnamed1"/>
</dbReference>
<accession>A0A4P8EMF4</accession>
<comment type="subcellular location">
    <subcellularLocation>
        <location evidence="1">Cell membrane</location>
        <topology evidence="1">Multi-pass membrane protein</topology>
    </subcellularLocation>
</comment>
<proteinExistence type="predicted"/>
<evidence type="ECO:0000256" key="3">
    <source>
        <dbReference type="ARBA" id="ARBA00022692"/>
    </source>
</evidence>
<evidence type="ECO:0000256" key="1">
    <source>
        <dbReference type="ARBA" id="ARBA00004651"/>
    </source>
</evidence>